<dbReference type="EMBL" id="CAUZMB010000006">
    <property type="protein sequence ID" value="CAK1246896.1"/>
    <property type="molecule type" value="Genomic_DNA"/>
</dbReference>
<evidence type="ECO:0000313" key="2">
    <source>
        <dbReference type="EMBL" id="CAK1246896.1"/>
    </source>
</evidence>
<keyword evidence="1" id="KW-0812">Transmembrane</keyword>
<sequence>MKQSGLTTAWSVCKQLGLYWWRWAQRCSFGMMLLVFWGSLQTASIEKNQPTQPTALPAEQSGDFYSLLSWLLLTVLLWLPLLIAIVEVLFESLTKSKSKVNK</sequence>
<name>A0ABM9MXB8_9LACO</name>
<protein>
    <submittedName>
        <fullName evidence="2">Uncharacterized protein</fullName>
    </submittedName>
</protein>
<feature type="transmembrane region" description="Helical" evidence="1">
    <location>
        <begin position="67"/>
        <end position="90"/>
    </location>
</feature>
<keyword evidence="3" id="KW-1185">Reference proteome</keyword>
<evidence type="ECO:0000313" key="3">
    <source>
        <dbReference type="Proteomes" id="UP001314166"/>
    </source>
</evidence>
<gene>
    <name evidence="2" type="ORF">R55214_HHFBAMCI_01096</name>
</gene>
<comment type="caution">
    <text evidence="2">The sequence shown here is derived from an EMBL/GenBank/DDBJ whole genome shotgun (WGS) entry which is preliminary data.</text>
</comment>
<reference evidence="2 3" key="1">
    <citation type="submission" date="2023-10" db="EMBL/GenBank/DDBJ databases">
        <authorList>
            <person name="Botero Cardona J."/>
        </authorList>
    </citation>
    <scope>NUCLEOTIDE SEQUENCE [LARGE SCALE GENOMIC DNA]</scope>
    <source>
        <strain evidence="2 3">R-55214</strain>
    </source>
</reference>
<evidence type="ECO:0000256" key="1">
    <source>
        <dbReference type="SAM" id="Phobius"/>
    </source>
</evidence>
<dbReference type="RefSeq" id="WP_338348525.1">
    <property type="nucleotide sequence ID" value="NZ_CAUZLV010000002.1"/>
</dbReference>
<keyword evidence="1" id="KW-0472">Membrane</keyword>
<organism evidence="2 3">
    <name type="scientific">Fructobacillus evanidus</name>
    <dbReference type="NCBI Taxonomy" id="3064281"/>
    <lineage>
        <taxon>Bacteria</taxon>
        <taxon>Bacillati</taxon>
        <taxon>Bacillota</taxon>
        <taxon>Bacilli</taxon>
        <taxon>Lactobacillales</taxon>
        <taxon>Lactobacillaceae</taxon>
        <taxon>Fructobacillus</taxon>
    </lineage>
</organism>
<proteinExistence type="predicted"/>
<dbReference type="Proteomes" id="UP001314166">
    <property type="component" value="Unassembled WGS sequence"/>
</dbReference>
<accession>A0ABM9MXB8</accession>
<keyword evidence="1" id="KW-1133">Transmembrane helix</keyword>